<reference evidence="2" key="1">
    <citation type="submission" date="2017-01" db="EMBL/GenBank/DDBJ databases">
        <authorList>
            <person name="Varghese N."/>
            <person name="Submissions S."/>
        </authorList>
    </citation>
    <scope>NUCLEOTIDE SEQUENCE [LARGE SCALE GENOMIC DNA]</scope>
    <source>
        <strain evidence="2">ATCC 12950</strain>
    </source>
</reference>
<protein>
    <submittedName>
        <fullName evidence="1">Uncharacterized protein</fullName>
    </submittedName>
</protein>
<organism evidence="1 2">
    <name type="scientific">Microbispora rosea</name>
    <dbReference type="NCBI Taxonomy" id="58117"/>
    <lineage>
        <taxon>Bacteria</taxon>
        <taxon>Bacillati</taxon>
        <taxon>Actinomycetota</taxon>
        <taxon>Actinomycetes</taxon>
        <taxon>Streptosporangiales</taxon>
        <taxon>Streptosporangiaceae</taxon>
        <taxon>Microbispora</taxon>
    </lineage>
</organism>
<keyword evidence="2" id="KW-1185">Reference proteome</keyword>
<gene>
    <name evidence="1" type="ORF">SAMN05421833_107142</name>
</gene>
<dbReference type="AlphaFoldDB" id="A0A1N6ZHK2"/>
<name>A0A1N6ZHK2_9ACTN</name>
<dbReference type="Proteomes" id="UP000186096">
    <property type="component" value="Unassembled WGS sequence"/>
</dbReference>
<evidence type="ECO:0000313" key="2">
    <source>
        <dbReference type="Proteomes" id="UP000186096"/>
    </source>
</evidence>
<evidence type="ECO:0000313" key="1">
    <source>
        <dbReference type="EMBL" id="SIR26206.1"/>
    </source>
</evidence>
<dbReference type="EMBL" id="FTNI01000007">
    <property type="protein sequence ID" value="SIR26206.1"/>
    <property type="molecule type" value="Genomic_DNA"/>
</dbReference>
<sequence length="78" mass="8952">MFDYGGDIRGDTAPIEEHLGGLFDLHGRYADVERGLVPGEQTLDDWRIHAFVLMERITGIRLSFELLERGNALYRFRG</sequence>
<proteinExistence type="predicted"/>
<accession>A0A1N6ZHK2</accession>
<dbReference type="OrthoDB" id="3539932at2"/>
<dbReference type="RefSeq" id="WP_076434661.1">
    <property type="nucleotide sequence ID" value="NZ_FTNI01000007.1"/>
</dbReference>